<dbReference type="EMBL" id="JAHXZN010000016">
    <property type="protein sequence ID" value="MBW6533205.1"/>
    <property type="molecule type" value="Genomic_DNA"/>
</dbReference>
<reference evidence="3 4" key="1">
    <citation type="submission" date="2021-07" db="EMBL/GenBank/DDBJ databases">
        <title>Sphingomonas sp.</title>
        <authorList>
            <person name="Feng G."/>
            <person name="Li J."/>
            <person name="Pan M."/>
        </authorList>
    </citation>
    <scope>NUCLEOTIDE SEQUENCE [LARGE SCALE GENOMIC DNA]</scope>
    <source>
        <strain evidence="3 4">RRHST34</strain>
    </source>
</reference>
<keyword evidence="3" id="KW-0540">Nuclease</keyword>
<keyword evidence="1" id="KW-0472">Membrane</keyword>
<dbReference type="InterPro" id="IPR011335">
    <property type="entry name" value="Restrct_endonuc-II-like"/>
</dbReference>
<keyword evidence="4" id="KW-1185">Reference proteome</keyword>
<dbReference type="EC" id="3.1.21.-" evidence="3"/>
<proteinExistence type="predicted"/>
<dbReference type="InterPro" id="IPR052906">
    <property type="entry name" value="Type_IV_Methyl-Rstrct_Enzyme"/>
</dbReference>
<dbReference type="Pfam" id="PF04471">
    <property type="entry name" value="Mrr_cat"/>
    <property type="match status" value="1"/>
</dbReference>
<keyword evidence="1" id="KW-1133">Transmembrane helix</keyword>
<feature type="domain" description="Restriction endonuclease type IV Mrr" evidence="2">
    <location>
        <begin position="70"/>
        <end position="179"/>
    </location>
</feature>
<dbReference type="Gene3D" id="3.40.1350.10">
    <property type="match status" value="1"/>
</dbReference>
<keyword evidence="1" id="KW-0812">Transmembrane</keyword>
<evidence type="ECO:0000313" key="4">
    <source>
        <dbReference type="Proteomes" id="UP000759103"/>
    </source>
</evidence>
<dbReference type="PANTHER" id="PTHR30015">
    <property type="entry name" value="MRR RESTRICTION SYSTEM PROTEIN"/>
    <property type="match status" value="1"/>
</dbReference>
<dbReference type="InterPro" id="IPR011856">
    <property type="entry name" value="tRNA_endonuc-like_dom_sf"/>
</dbReference>
<dbReference type="RefSeq" id="WP_219750728.1">
    <property type="nucleotide sequence ID" value="NZ_JAHXZN010000016.1"/>
</dbReference>
<evidence type="ECO:0000313" key="3">
    <source>
        <dbReference type="EMBL" id="MBW6533205.1"/>
    </source>
</evidence>
<organism evidence="3 4">
    <name type="scientific">Sphingomonas citri</name>
    <dbReference type="NCBI Taxonomy" id="2862499"/>
    <lineage>
        <taxon>Bacteria</taxon>
        <taxon>Pseudomonadati</taxon>
        <taxon>Pseudomonadota</taxon>
        <taxon>Alphaproteobacteria</taxon>
        <taxon>Sphingomonadales</taxon>
        <taxon>Sphingomonadaceae</taxon>
        <taxon>Sphingomonas</taxon>
    </lineage>
</organism>
<sequence>MPVSSPVLLGAVIATALFCIWFAAIGARWLRGPSASERRHARKVRSAASALATVNRIGPRANPARVFGYLRKVDPYVFEEMILTELERRGHAIKRNRRYSGDGGADGAFVLNGRRWLIQAKRYRGPVRTADILSFDALCRQLGARGLFVHTGKTTTVGRDSATDSGFIRIVSGGDLVAFLAGDSLRLAPGARDRRPSLPHNHHEDANL</sequence>
<gene>
    <name evidence="3" type="ORF">KZ820_20885</name>
</gene>
<name>A0ABS7BUC7_9SPHN</name>
<dbReference type="GO" id="GO:0016787">
    <property type="term" value="F:hydrolase activity"/>
    <property type="evidence" value="ECO:0007669"/>
    <property type="project" value="UniProtKB-KW"/>
</dbReference>
<feature type="transmembrane region" description="Helical" evidence="1">
    <location>
        <begin position="6"/>
        <end position="30"/>
    </location>
</feature>
<accession>A0ABS7BUC7</accession>
<keyword evidence="3" id="KW-0378">Hydrolase</keyword>
<keyword evidence="3" id="KW-0255">Endonuclease</keyword>
<protein>
    <submittedName>
        <fullName evidence="3">Restriction endonuclease</fullName>
        <ecNumber evidence="3">3.1.21.-</ecNumber>
    </submittedName>
</protein>
<dbReference type="SUPFAM" id="SSF52980">
    <property type="entry name" value="Restriction endonuclease-like"/>
    <property type="match status" value="1"/>
</dbReference>
<comment type="caution">
    <text evidence="3">The sequence shown here is derived from an EMBL/GenBank/DDBJ whole genome shotgun (WGS) entry which is preliminary data.</text>
</comment>
<evidence type="ECO:0000256" key="1">
    <source>
        <dbReference type="SAM" id="Phobius"/>
    </source>
</evidence>
<dbReference type="PANTHER" id="PTHR30015:SF7">
    <property type="entry name" value="TYPE IV METHYL-DIRECTED RESTRICTION ENZYME ECOKMRR"/>
    <property type="match status" value="1"/>
</dbReference>
<dbReference type="InterPro" id="IPR007560">
    <property type="entry name" value="Restrct_endonuc_IV_Mrr"/>
</dbReference>
<dbReference type="Proteomes" id="UP000759103">
    <property type="component" value="Unassembled WGS sequence"/>
</dbReference>
<evidence type="ECO:0000259" key="2">
    <source>
        <dbReference type="Pfam" id="PF04471"/>
    </source>
</evidence>
<dbReference type="GO" id="GO:0004519">
    <property type="term" value="F:endonuclease activity"/>
    <property type="evidence" value="ECO:0007669"/>
    <property type="project" value="UniProtKB-KW"/>
</dbReference>